<dbReference type="CDD" id="cd01647">
    <property type="entry name" value="RT_LTR"/>
    <property type="match status" value="1"/>
</dbReference>
<dbReference type="InterPro" id="IPR053134">
    <property type="entry name" value="RNA-dir_DNA_polymerase"/>
</dbReference>
<accession>A0A6H5I2E4</accession>
<evidence type="ECO:0000259" key="2">
    <source>
        <dbReference type="Pfam" id="PF00078"/>
    </source>
</evidence>
<dbReference type="Proteomes" id="UP000479190">
    <property type="component" value="Unassembled WGS sequence"/>
</dbReference>
<dbReference type="Gene3D" id="3.10.10.10">
    <property type="entry name" value="HIV Type 1 Reverse Transcriptase, subunit A, domain 1"/>
    <property type="match status" value="1"/>
</dbReference>
<dbReference type="GO" id="GO:0071897">
    <property type="term" value="P:DNA biosynthetic process"/>
    <property type="evidence" value="ECO:0007669"/>
    <property type="project" value="UniProtKB-ARBA"/>
</dbReference>
<dbReference type="PANTHER" id="PTHR24559">
    <property type="entry name" value="TRANSPOSON TY3-I GAG-POL POLYPROTEIN"/>
    <property type="match status" value="1"/>
</dbReference>
<gene>
    <name evidence="3" type="ORF">TBRA_LOCUS2690</name>
</gene>
<name>A0A6H5I2E4_9HYME</name>
<keyword evidence="4" id="KW-1185">Reference proteome</keyword>
<evidence type="ECO:0000313" key="4">
    <source>
        <dbReference type="Proteomes" id="UP000479190"/>
    </source>
</evidence>
<proteinExistence type="predicted"/>
<dbReference type="InterPro" id="IPR043128">
    <property type="entry name" value="Rev_trsase/Diguanyl_cyclase"/>
</dbReference>
<dbReference type="EMBL" id="CADCXV010000513">
    <property type="protein sequence ID" value="CAB0030694.1"/>
    <property type="molecule type" value="Genomic_DNA"/>
</dbReference>
<evidence type="ECO:0000313" key="3">
    <source>
        <dbReference type="EMBL" id="CAB0030694.1"/>
    </source>
</evidence>
<feature type="compositionally biased region" description="Basic and acidic residues" evidence="1">
    <location>
        <begin position="29"/>
        <end position="46"/>
    </location>
</feature>
<feature type="domain" description="Reverse transcriptase" evidence="2">
    <location>
        <begin position="221"/>
        <end position="316"/>
    </location>
</feature>
<reference evidence="3 4" key="1">
    <citation type="submission" date="2020-02" db="EMBL/GenBank/DDBJ databases">
        <authorList>
            <person name="Ferguson B K."/>
        </authorList>
    </citation>
    <scope>NUCLEOTIDE SEQUENCE [LARGE SCALE GENOMIC DNA]</scope>
</reference>
<dbReference type="SUPFAM" id="SSF56672">
    <property type="entry name" value="DNA/RNA polymerases"/>
    <property type="match status" value="1"/>
</dbReference>
<evidence type="ECO:0000256" key="1">
    <source>
        <dbReference type="SAM" id="MobiDB-lite"/>
    </source>
</evidence>
<organism evidence="3 4">
    <name type="scientific">Trichogramma brassicae</name>
    <dbReference type="NCBI Taxonomy" id="86971"/>
    <lineage>
        <taxon>Eukaryota</taxon>
        <taxon>Metazoa</taxon>
        <taxon>Ecdysozoa</taxon>
        <taxon>Arthropoda</taxon>
        <taxon>Hexapoda</taxon>
        <taxon>Insecta</taxon>
        <taxon>Pterygota</taxon>
        <taxon>Neoptera</taxon>
        <taxon>Endopterygota</taxon>
        <taxon>Hymenoptera</taxon>
        <taxon>Apocrita</taxon>
        <taxon>Proctotrupomorpha</taxon>
        <taxon>Chalcidoidea</taxon>
        <taxon>Trichogrammatidae</taxon>
        <taxon>Trichogramma</taxon>
    </lineage>
</organism>
<dbReference type="PANTHER" id="PTHR24559:SF444">
    <property type="entry name" value="REVERSE TRANSCRIPTASE DOMAIN-CONTAINING PROTEIN"/>
    <property type="match status" value="1"/>
</dbReference>
<dbReference type="Pfam" id="PF00078">
    <property type="entry name" value="RVT_1"/>
    <property type="match status" value="1"/>
</dbReference>
<dbReference type="OrthoDB" id="6423099at2759"/>
<feature type="region of interest" description="Disordered" evidence="1">
    <location>
        <begin position="19"/>
        <end position="49"/>
    </location>
</feature>
<dbReference type="AlphaFoldDB" id="A0A6H5I2E4"/>
<dbReference type="InterPro" id="IPR043502">
    <property type="entry name" value="DNA/RNA_pol_sf"/>
</dbReference>
<dbReference type="Gene3D" id="3.30.70.270">
    <property type="match status" value="1"/>
</dbReference>
<dbReference type="InterPro" id="IPR000477">
    <property type="entry name" value="RT_dom"/>
</dbReference>
<protein>
    <recommendedName>
        <fullName evidence="2">Reverse transcriptase domain-containing protein</fullName>
    </recommendedName>
</protein>
<sequence>MRNSEDPLLRAIKELQEKTVELSSRSRSFSHDRSHDRSSETTERRPPTTLNLQAANGSCIKTYGFLTLNLNFGLRREFLWRLVIADVDVPIIGSDFLAHYNLLPDCKYKAIVDGITGLRAQGLSKVSQQSSVTAINTTTSNYSDLLSEFQAITRPPGFPREIKHETVHHIRTTPGPPIMSRARRLAPDKLKIAQSEFDDMLRAGTARPSESSWSSPLHLAPKGATGWRPCGDFRALNARTIPDRYPVRHIHDATSFIDGCSIFSKIDLVKAYQQIPVAEEDICKTAIITPFGLFEFPFMTFGLRNAGQTFQRFMDEKWILKPYATRSIAGIFCQLPVSGIASTQVH</sequence>